<organism evidence="1 2">
    <name type="scientific">Cystoisospora suis</name>
    <dbReference type="NCBI Taxonomy" id="483139"/>
    <lineage>
        <taxon>Eukaryota</taxon>
        <taxon>Sar</taxon>
        <taxon>Alveolata</taxon>
        <taxon>Apicomplexa</taxon>
        <taxon>Conoidasida</taxon>
        <taxon>Coccidia</taxon>
        <taxon>Eucoccidiorida</taxon>
        <taxon>Eimeriorina</taxon>
        <taxon>Sarcocystidae</taxon>
        <taxon>Cystoisospora</taxon>
    </lineage>
</organism>
<dbReference type="EMBL" id="MIGC01007907">
    <property type="protein sequence ID" value="PHJ15543.1"/>
    <property type="molecule type" value="Genomic_DNA"/>
</dbReference>
<dbReference type="Proteomes" id="UP000221165">
    <property type="component" value="Unassembled WGS sequence"/>
</dbReference>
<keyword evidence="2" id="KW-1185">Reference proteome</keyword>
<name>A0A2C6KGN0_9APIC</name>
<dbReference type="RefSeq" id="XP_067917276.1">
    <property type="nucleotide sequence ID" value="XM_068070746.1"/>
</dbReference>
<accession>A0A2C6KGN0</accession>
<gene>
    <name evidence="1" type="ORF">CSUI_010644</name>
</gene>
<dbReference type="VEuPathDB" id="ToxoDB:CSUI_010644"/>
<dbReference type="GeneID" id="94433957"/>
<evidence type="ECO:0000313" key="2">
    <source>
        <dbReference type="Proteomes" id="UP000221165"/>
    </source>
</evidence>
<dbReference type="AlphaFoldDB" id="A0A2C6KGN0"/>
<proteinExistence type="predicted"/>
<comment type="caution">
    <text evidence="1">The sequence shown here is derived from an EMBL/GenBank/DDBJ whole genome shotgun (WGS) entry which is preliminary data.</text>
</comment>
<evidence type="ECO:0000313" key="1">
    <source>
        <dbReference type="EMBL" id="PHJ15543.1"/>
    </source>
</evidence>
<reference evidence="1 2" key="1">
    <citation type="journal article" date="2017" name="Int. J. Parasitol.">
        <title>The genome of the protozoan parasite Cystoisospora suis and a reverse vaccinology approach to identify vaccine candidates.</title>
        <authorList>
            <person name="Palmieri N."/>
            <person name="Shrestha A."/>
            <person name="Ruttkowski B."/>
            <person name="Beck T."/>
            <person name="Vogl C."/>
            <person name="Tomley F."/>
            <person name="Blake D.P."/>
            <person name="Joachim A."/>
        </authorList>
    </citation>
    <scope>NUCLEOTIDE SEQUENCE [LARGE SCALE GENOMIC DNA]</scope>
    <source>
        <strain evidence="1 2">Wien I</strain>
    </source>
</reference>
<sequence>MWPRGPVSQSVYDGNAEVRTTQRVSSLREIAADLRDNVWAGGSDDAEDRNGGLVHIWQCILDRGGVWRRRVFREAVKRPRGRVGCSGGDLGRCGKDVQGCWVGRVKISDLRCSGAPAGLPGHRRSKQRTEGRRLVSAYCCGREVSTTLLLLNCVPALPAIGRLRFLYTSALLGRRISGLSSGRLALRPNPLVSLCVSLPCAAQSVRLPHEHGP</sequence>
<protein>
    <submittedName>
        <fullName evidence="1">Uncharacterized protein</fullName>
    </submittedName>
</protein>